<name>A0A919XA78_9BACI</name>
<accession>A0A919XA78</accession>
<protein>
    <submittedName>
        <fullName evidence="1">Uncharacterized protein</fullName>
    </submittedName>
</protein>
<dbReference type="Proteomes" id="UP000676917">
    <property type="component" value="Unassembled WGS sequence"/>
</dbReference>
<dbReference type="AlphaFoldDB" id="A0A919XA78"/>
<proteinExistence type="predicted"/>
<dbReference type="EMBL" id="BORP01000002">
    <property type="protein sequence ID" value="GIO26883.1"/>
    <property type="molecule type" value="Genomic_DNA"/>
</dbReference>
<evidence type="ECO:0000313" key="1">
    <source>
        <dbReference type="EMBL" id="GIO26883.1"/>
    </source>
</evidence>
<reference evidence="1" key="1">
    <citation type="submission" date="2021-03" db="EMBL/GenBank/DDBJ databases">
        <title>Antimicrobial resistance genes in bacteria isolated from Japanese honey, and their potential for conferring macrolide and lincosamide resistance in the American foulbrood pathogen Paenibacillus larvae.</title>
        <authorList>
            <person name="Okamoto M."/>
            <person name="Kumagai M."/>
            <person name="Kanamori H."/>
            <person name="Takamatsu D."/>
        </authorList>
    </citation>
    <scope>NUCLEOTIDE SEQUENCE</scope>
    <source>
        <strain evidence="1">J43TS3</strain>
    </source>
</reference>
<evidence type="ECO:0000313" key="2">
    <source>
        <dbReference type="Proteomes" id="UP000676917"/>
    </source>
</evidence>
<dbReference type="RefSeq" id="WP_212920384.1">
    <property type="nucleotide sequence ID" value="NZ_BORP01000002.1"/>
</dbReference>
<comment type="caution">
    <text evidence="1">The sequence shown here is derived from an EMBL/GenBank/DDBJ whole genome shotgun (WGS) entry which is preliminary data.</text>
</comment>
<dbReference type="InterPro" id="IPR047705">
    <property type="entry name" value="AimR-like"/>
</dbReference>
<dbReference type="NCBIfam" id="NF038310">
    <property type="entry name" value="lysogeny_AimR"/>
    <property type="match status" value="1"/>
</dbReference>
<organism evidence="1 2">
    <name type="scientific">Ornithinibacillus bavariensis</name>
    <dbReference type="NCBI Taxonomy" id="545502"/>
    <lineage>
        <taxon>Bacteria</taxon>
        <taxon>Bacillati</taxon>
        <taxon>Bacillota</taxon>
        <taxon>Bacilli</taxon>
        <taxon>Bacillales</taxon>
        <taxon>Bacillaceae</taxon>
        <taxon>Ornithinibacillus</taxon>
    </lineage>
</organism>
<gene>
    <name evidence="1" type="ORF">J43TS3_14940</name>
</gene>
<dbReference type="Pfam" id="PF22871">
    <property type="entry name" value="AimR"/>
    <property type="match status" value="1"/>
</dbReference>
<sequence length="344" mass="40514">MNYGNPSLLPELMTTISDSTELTIGQIIVMLSQEHTEQEVLELTRKYCLQSTSTEIQKKGMEFLYINGFYEDLKLLIIKNLQSPNDSNRKWAEVYQIVMDRRARRYSAGQMRTHLIEMRTSDPELRCLIELLIVDTYFNQLDFGKIANLLDKQHELFDSIQDNFMLSSFNLRLYQKLFIYYWKRNELIMARKYAFRALNQTNSPETKVNLHVNLGLSYTFDTYYQGMYHLKEALKIAKQYNFNKRIYSIENNNIAFLSAHFKRPANIVTDDVSEQAHLEIAKGNNEKAIELLEQVDLSSPFKMYYMGLAKQDKNLLSTSCKMFVERSDYFFSRLPMNAIKNLNR</sequence>
<keyword evidence="2" id="KW-1185">Reference proteome</keyword>